<evidence type="ECO:0000313" key="1">
    <source>
        <dbReference type="EMBL" id="TDQ09784.1"/>
    </source>
</evidence>
<dbReference type="InterPro" id="IPR016053">
    <property type="entry name" value="Haem_Oase-like"/>
</dbReference>
<dbReference type="RefSeq" id="WP_133575840.1">
    <property type="nucleotide sequence ID" value="NZ_SNYC01000004.1"/>
</dbReference>
<dbReference type="Proteomes" id="UP000295620">
    <property type="component" value="Unassembled WGS sequence"/>
</dbReference>
<sequence length="186" mass="20370">MLSTNIKEATKAAHQGLEKKVVLKLKAIRSNADYADLLKHFYAYFNAVEKAIAPYITNELLPDHAERRNSEYLKEDIEELGASVSELPAVNVPEITNTLQALGAMYVMEGSIMGGPIIVQMLAKYGVTTGVSFFSGYGEATGMMWGKFVAVMNNEAKTEDDETIAVLSANDTFQQFSDVFGEVEVA</sequence>
<keyword evidence="2" id="KW-1185">Reference proteome</keyword>
<protein>
    <submittedName>
        <fullName evidence="1">Heme oxygenase</fullName>
    </submittedName>
</protein>
<dbReference type="Gene3D" id="1.20.910.10">
    <property type="entry name" value="Heme oxygenase-like"/>
    <property type="match status" value="1"/>
</dbReference>
<reference evidence="1 2" key="1">
    <citation type="submission" date="2019-03" db="EMBL/GenBank/DDBJ databases">
        <title>Genomic Encyclopedia of Archaeal and Bacterial Type Strains, Phase II (KMG-II): from individual species to whole genera.</title>
        <authorList>
            <person name="Goeker M."/>
        </authorList>
    </citation>
    <scope>NUCLEOTIDE SEQUENCE [LARGE SCALE GENOMIC DNA]</scope>
    <source>
        <strain evidence="1 2">DSM 19035</strain>
    </source>
</reference>
<proteinExistence type="predicted"/>
<dbReference type="GO" id="GO:0004392">
    <property type="term" value="F:heme oxygenase (decyclizing) activity"/>
    <property type="evidence" value="ECO:0007669"/>
    <property type="project" value="InterPro"/>
</dbReference>
<name>A0A4R6SYM5_9SPHI</name>
<organism evidence="1 2">
    <name type="scientific">Pedobacter metabolipauper</name>
    <dbReference type="NCBI Taxonomy" id="425513"/>
    <lineage>
        <taxon>Bacteria</taxon>
        <taxon>Pseudomonadati</taxon>
        <taxon>Bacteroidota</taxon>
        <taxon>Sphingobacteriia</taxon>
        <taxon>Sphingobacteriales</taxon>
        <taxon>Sphingobacteriaceae</taxon>
        <taxon>Pedobacter</taxon>
    </lineage>
</organism>
<dbReference type="SUPFAM" id="SSF48613">
    <property type="entry name" value="Heme oxygenase-like"/>
    <property type="match status" value="1"/>
</dbReference>
<dbReference type="Pfam" id="PF01126">
    <property type="entry name" value="Heme_oxygenase"/>
    <property type="match status" value="1"/>
</dbReference>
<gene>
    <name evidence="1" type="ORF">ATK78_1943</name>
</gene>
<dbReference type="EMBL" id="SNYC01000004">
    <property type="protein sequence ID" value="TDQ09784.1"/>
    <property type="molecule type" value="Genomic_DNA"/>
</dbReference>
<dbReference type="OrthoDB" id="114943at2"/>
<dbReference type="CDD" id="cd19166">
    <property type="entry name" value="HemeO-bac"/>
    <property type="match status" value="1"/>
</dbReference>
<dbReference type="AlphaFoldDB" id="A0A4R6SYM5"/>
<comment type="caution">
    <text evidence="1">The sequence shown here is derived from an EMBL/GenBank/DDBJ whole genome shotgun (WGS) entry which is preliminary data.</text>
</comment>
<evidence type="ECO:0000313" key="2">
    <source>
        <dbReference type="Proteomes" id="UP000295620"/>
    </source>
</evidence>
<dbReference type="GO" id="GO:0006788">
    <property type="term" value="P:heme oxidation"/>
    <property type="evidence" value="ECO:0007669"/>
    <property type="project" value="InterPro"/>
</dbReference>
<dbReference type="InterPro" id="IPR016084">
    <property type="entry name" value="Haem_Oase-like_multi-hlx"/>
</dbReference>
<accession>A0A4R6SYM5</accession>